<evidence type="ECO:0008006" key="3">
    <source>
        <dbReference type="Google" id="ProtNLM"/>
    </source>
</evidence>
<dbReference type="Proteomes" id="UP000188929">
    <property type="component" value="Unassembled WGS sequence"/>
</dbReference>
<evidence type="ECO:0000313" key="2">
    <source>
        <dbReference type="Proteomes" id="UP000188929"/>
    </source>
</evidence>
<dbReference type="InterPro" id="IPR011990">
    <property type="entry name" value="TPR-like_helical_dom_sf"/>
</dbReference>
<name>A0A1V2IJ55_9ACTN</name>
<dbReference type="OrthoDB" id="3213425at2"/>
<protein>
    <recommendedName>
        <fullName evidence="3">XRE family transcriptional regulator</fullName>
    </recommendedName>
</protein>
<dbReference type="Gene3D" id="1.25.40.10">
    <property type="entry name" value="Tetratricopeptide repeat domain"/>
    <property type="match status" value="1"/>
</dbReference>
<reference evidence="2" key="1">
    <citation type="submission" date="2016-10" db="EMBL/GenBank/DDBJ databases">
        <title>Frankia sp. NRRL B-16386 Genome sequencing.</title>
        <authorList>
            <person name="Ghodhbane-Gtari F."/>
            <person name="Swanson E."/>
            <person name="Gueddou A."/>
            <person name="Hezbri K."/>
            <person name="Ktari K."/>
            <person name="Nouioui I."/>
            <person name="Morris K."/>
            <person name="Simpson S."/>
            <person name="Abebe-Akele F."/>
            <person name="Thomas K."/>
            <person name="Gtari M."/>
            <person name="Tisa L.S."/>
        </authorList>
    </citation>
    <scope>NUCLEOTIDE SEQUENCE [LARGE SCALE GENOMIC DNA]</scope>
    <source>
        <strain evidence="2">NRRL B-16386</strain>
    </source>
</reference>
<dbReference type="EMBL" id="MOMC01000008">
    <property type="protein sequence ID" value="ONH32959.1"/>
    <property type="molecule type" value="Genomic_DNA"/>
</dbReference>
<sequence>MLDRRTAVTAGLYSLAAAAVRPAQLATRAGPPGRVGAGDVARVRAMAQFFGDVDDLYGGGHARSAVAAYLVDDIVPLLRAASGPARPDLFSAAAEVAYLAGWMAADDLQPGLAQRYYIQSVRLADEAGNPLMRATALRSLASQAVDLGHPTHGLALADAAAAAARERTPIRTRAWMTGMQAEALAATGHDPRRALRLLAATDSDLERADSPPASQWTGNYRREGFEHQVGLTLLSLGDLPGAEEHLCASVAARRPPERRTRALVGSRLAMVQLRQQRPESAAATLLALADDLAVVRSARLRRTLGQIRDGWRPARADPTVEKADRLLRSAQAGTAGTWA</sequence>
<dbReference type="AlphaFoldDB" id="A0A1V2IJ55"/>
<gene>
    <name evidence="1" type="ORF">BL253_03710</name>
</gene>
<dbReference type="STRING" id="1834516.BL253_03710"/>
<keyword evidence="2" id="KW-1185">Reference proteome</keyword>
<comment type="caution">
    <text evidence="1">The sequence shown here is derived from an EMBL/GenBank/DDBJ whole genome shotgun (WGS) entry which is preliminary data.</text>
</comment>
<proteinExistence type="predicted"/>
<evidence type="ECO:0000313" key="1">
    <source>
        <dbReference type="EMBL" id="ONH32959.1"/>
    </source>
</evidence>
<accession>A0A1V2IJ55</accession>
<organism evidence="1 2">
    <name type="scientific">Pseudofrankia asymbiotica</name>
    <dbReference type="NCBI Taxonomy" id="1834516"/>
    <lineage>
        <taxon>Bacteria</taxon>
        <taxon>Bacillati</taxon>
        <taxon>Actinomycetota</taxon>
        <taxon>Actinomycetes</taxon>
        <taxon>Frankiales</taxon>
        <taxon>Frankiaceae</taxon>
        <taxon>Pseudofrankia</taxon>
    </lineage>
</organism>